<comment type="caution">
    <text evidence="2">The sequence shown here is derived from an EMBL/GenBank/DDBJ whole genome shotgun (WGS) entry which is preliminary data.</text>
</comment>
<protein>
    <submittedName>
        <fullName evidence="2">Uncharacterized protein</fullName>
    </submittedName>
</protein>
<keyword evidence="1" id="KW-0472">Membrane</keyword>
<feature type="transmembrane region" description="Helical" evidence="1">
    <location>
        <begin position="6"/>
        <end position="27"/>
    </location>
</feature>
<accession>A0A8T3C8K5</accession>
<evidence type="ECO:0000256" key="1">
    <source>
        <dbReference type="SAM" id="Phobius"/>
    </source>
</evidence>
<dbReference type="AlphaFoldDB" id="A0A8T3C8K5"/>
<dbReference type="Proteomes" id="UP000829196">
    <property type="component" value="Unassembled WGS sequence"/>
</dbReference>
<organism evidence="2 3">
    <name type="scientific">Dendrobium nobile</name>
    <name type="common">Orchid</name>
    <dbReference type="NCBI Taxonomy" id="94219"/>
    <lineage>
        <taxon>Eukaryota</taxon>
        <taxon>Viridiplantae</taxon>
        <taxon>Streptophyta</taxon>
        <taxon>Embryophyta</taxon>
        <taxon>Tracheophyta</taxon>
        <taxon>Spermatophyta</taxon>
        <taxon>Magnoliopsida</taxon>
        <taxon>Liliopsida</taxon>
        <taxon>Asparagales</taxon>
        <taxon>Orchidaceae</taxon>
        <taxon>Epidendroideae</taxon>
        <taxon>Malaxideae</taxon>
        <taxon>Dendrobiinae</taxon>
        <taxon>Dendrobium</taxon>
    </lineage>
</organism>
<sequence length="130" mass="15485">MIPSTHLELLIFFFFPPLSFCGSFFSLHKQINQTYPKKKEKEMAKKPRKFSRTLHSKSDEEQVMYFPFFSTLYLKHLQTRAEKSKFFCKILEEKSKPRGKRKEIKHYIQMIASILYSYASLSHSFCLVSV</sequence>
<name>A0A8T3C8K5_DENNO</name>
<proteinExistence type="predicted"/>
<keyword evidence="1" id="KW-1133">Transmembrane helix</keyword>
<evidence type="ECO:0000313" key="2">
    <source>
        <dbReference type="EMBL" id="KAI0527680.1"/>
    </source>
</evidence>
<reference evidence="2" key="1">
    <citation type="journal article" date="2022" name="Front. Genet.">
        <title>Chromosome-Scale Assembly of the Dendrobium nobile Genome Provides Insights Into the Molecular Mechanism of the Biosynthesis of the Medicinal Active Ingredient of Dendrobium.</title>
        <authorList>
            <person name="Xu Q."/>
            <person name="Niu S.-C."/>
            <person name="Li K.-L."/>
            <person name="Zheng P.-J."/>
            <person name="Zhang X.-J."/>
            <person name="Jia Y."/>
            <person name="Liu Y."/>
            <person name="Niu Y.-X."/>
            <person name="Yu L.-H."/>
            <person name="Chen D.-F."/>
            <person name="Zhang G.-Q."/>
        </authorList>
    </citation>
    <scope>NUCLEOTIDE SEQUENCE</scope>
    <source>
        <tissue evidence="2">Leaf</tissue>
    </source>
</reference>
<dbReference type="EMBL" id="JAGYWB010000003">
    <property type="protein sequence ID" value="KAI0527680.1"/>
    <property type="molecule type" value="Genomic_DNA"/>
</dbReference>
<gene>
    <name evidence="2" type="ORF">KFK09_003285</name>
</gene>
<evidence type="ECO:0000313" key="3">
    <source>
        <dbReference type="Proteomes" id="UP000829196"/>
    </source>
</evidence>
<keyword evidence="1" id="KW-0812">Transmembrane</keyword>
<keyword evidence="3" id="KW-1185">Reference proteome</keyword>